<organism evidence="1 2">
    <name type="scientific">Trametes coccinea (strain BRFM310)</name>
    <name type="common">Pycnoporus coccineus</name>
    <dbReference type="NCBI Taxonomy" id="1353009"/>
    <lineage>
        <taxon>Eukaryota</taxon>
        <taxon>Fungi</taxon>
        <taxon>Dikarya</taxon>
        <taxon>Basidiomycota</taxon>
        <taxon>Agaricomycotina</taxon>
        <taxon>Agaricomycetes</taxon>
        <taxon>Polyporales</taxon>
        <taxon>Polyporaceae</taxon>
        <taxon>Trametes</taxon>
    </lineage>
</organism>
<evidence type="ECO:0000313" key="2">
    <source>
        <dbReference type="Proteomes" id="UP000193067"/>
    </source>
</evidence>
<dbReference type="OrthoDB" id="4177236at2759"/>
<name>A0A1Y2IPQ2_TRAC3</name>
<dbReference type="SUPFAM" id="SSF56112">
    <property type="entry name" value="Protein kinase-like (PK-like)"/>
    <property type="match status" value="1"/>
</dbReference>
<dbReference type="EMBL" id="KZ084104">
    <property type="protein sequence ID" value="OSD02663.1"/>
    <property type="molecule type" value="Genomic_DNA"/>
</dbReference>
<sequence>MHPYAEDLFAPHIFAPPQEEIACILPHLVWPDRTLHVLGRRTHGQNAIYDLVDGRVLKTGRTTSFDEAKAMIIVRAHTNIPVPKVYMVFEHRCSTHIVMERIDGVAHREA</sequence>
<accession>A0A1Y2IPQ2</accession>
<dbReference type="AlphaFoldDB" id="A0A1Y2IPQ2"/>
<reference evidence="1 2" key="1">
    <citation type="journal article" date="2015" name="Biotechnol. Biofuels">
        <title>Enhanced degradation of softwood versus hardwood by the white-rot fungus Pycnoporus coccineus.</title>
        <authorList>
            <person name="Couturier M."/>
            <person name="Navarro D."/>
            <person name="Chevret D."/>
            <person name="Henrissat B."/>
            <person name="Piumi F."/>
            <person name="Ruiz-Duenas F.J."/>
            <person name="Martinez A.T."/>
            <person name="Grigoriev I.V."/>
            <person name="Riley R."/>
            <person name="Lipzen A."/>
            <person name="Berrin J.G."/>
            <person name="Master E.R."/>
            <person name="Rosso M.N."/>
        </authorList>
    </citation>
    <scope>NUCLEOTIDE SEQUENCE [LARGE SCALE GENOMIC DNA]</scope>
    <source>
        <strain evidence="1 2">BRFM310</strain>
    </source>
</reference>
<protein>
    <recommendedName>
        <fullName evidence="3">Aminoglycoside phosphotransferase domain-containing protein</fullName>
    </recommendedName>
</protein>
<keyword evidence="2" id="KW-1185">Reference proteome</keyword>
<dbReference type="InterPro" id="IPR011009">
    <property type="entry name" value="Kinase-like_dom_sf"/>
</dbReference>
<evidence type="ECO:0008006" key="3">
    <source>
        <dbReference type="Google" id="ProtNLM"/>
    </source>
</evidence>
<proteinExistence type="predicted"/>
<dbReference type="Proteomes" id="UP000193067">
    <property type="component" value="Unassembled WGS sequence"/>
</dbReference>
<gene>
    <name evidence="1" type="ORF">PYCCODRAFT_331233</name>
</gene>
<evidence type="ECO:0000313" key="1">
    <source>
        <dbReference type="EMBL" id="OSD02663.1"/>
    </source>
</evidence>